<dbReference type="AlphaFoldDB" id="A0AAE1MN85"/>
<accession>A0AAE1MN85</accession>
<dbReference type="EMBL" id="JAWXYG010000004">
    <property type="protein sequence ID" value="KAK4274177.1"/>
    <property type="molecule type" value="Genomic_DNA"/>
</dbReference>
<protein>
    <submittedName>
        <fullName evidence="1">Uncharacterized protein</fullName>
    </submittedName>
</protein>
<dbReference type="Proteomes" id="UP001293593">
    <property type="component" value="Unassembled WGS sequence"/>
</dbReference>
<organism evidence="1 2">
    <name type="scientific">Acacia crassicarpa</name>
    <name type="common">northern wattle</name>
    <dbReference type="NCBI Taxonomy" id="499986"/>
    <lineage>
        <taxon>Eukaryota</taxon>
        <taxon>Viridiplantae</taxon>
        <taxon>Streptophyta</taxon>
        <taxon>Embryophyta</taxon>
        <taxon>Tracheophyta</taxon>
        <taxon>Spermatophyta</taxon>
        <taxon>Magnoliopsida</taxon>
        <taxon>eudicotyledons</taxon>
        <taxon>Gunneridae</taxon>
        <taxon>Pentapetalae</taxon>
        <taxon>rosids</taxon>
        <taxon>fabids</taxon>
        <taxon>Fabales</taxon>
        <taxon>Fabaceae</taxon>
        <taxon>Caesalpinioideae</taxon>
        <taxon>mimosoid clade</taxon>
        <taxon>Acacieae</taxon>
        <taxon>Acacia</taxon>
    </lineage>
</organism>
<gene>
    <name evidence="1" type="ORF">QN277_017445</name>
</gene>
<name>A0AAE1MN85_9FABA</name>
<comment type="caution">
    <text evidence="1">The sequence shown here is derived from an EMBL/GenBank/DDBJ whole genome shotgun (WGS) entry which is preliminary data.</text>
</comment>
<proteinExistence type="predicted"/>
<sequence length="96" mass="10922">MNTPRIVSSYSTASGGRLEVGHPLFFSPFRPLAACKRHITARGRFRLGYACTRIQRTLCARRSGDSSSTNFPDEIVGEYFHLEQGKLLLFFKHWIS</sequence>
<evidence type="ECO:0000313" key="1">
    <source>
        <dbReference type="EMBL" id="KAK4274177.1"/>
    </source>
</evidence>
<evidence type="ECO:0000313" key="2">
    <source>
        <dbReference type="Proteomes" id="UP001293593"/>
    </source>
</evidence>
<keyword evidence="2" id="KW-1185">Reference proteome</keyword>
<reference evidence="1" key="1">
    <citation type="submission" date="2023-10" db="EMBL/GenBank/DDBJ databases">
        <title>Chromosome-level genome of the transformable northern wattle, Acacia crassicarpa.</title>
        <authorList>
            <person name="Massaro I."/>
            <person name="Sinha N.R."/>
            <person name="Poethig S."/>
            <person name="Leichty A.R."/>
        </authorList>
    </citation>
    <scope>NUCLEOTIDE SEQUENCE</scope>
    <source>
        <strain evidence="1">Acra3RX</strain>
        <tissue evidence="1">Leaf</tissue>
    </source>
</reference>